<sequence>MLVKLKGTASSCRVPRVINLGHEQIRINTVRASASVIDSFTPELIVAGGSILAGLVGLAGWQMSKSMPEQVQVIPTPESKASEPEPPLPRENAVLVLGATGRVGRRVVAKLLQSGRTVIAAVRSTGKAKESFGANGLKEGLQEDSTGLLFIEGGVDVTSPETLDRAELWKGVTQIVSLLGPSFGPQPNGSMGYNDNMTPERVEAGGWDNLAAILNKHLPKQQRASVEILSMRTSEDLSAWQRLDDVIMGGQSSSRMELRDTTTGASSNGSSAATTTAGAVWRGDLIVEGGGFCGCRTRPMNLDLSSFDGIHMRVKGDGQIFKMNIKTVDQLNSPEYTYQTTFDTVPGQWSNVYLPWHNFVSVKMAQHDPEGAPLDPSKVATLGLVLSRFEFNKMPNPMYKPGPFELEIQDGISVYADARPQIVLISSAGVERNAIIGDDAEKRKKDIPIVQLNPGGTLNYKYQAEAAVRASGYPYSVIRSTGMIDSNEGGPFQLEADQGDSMSGYMGRDDVADLIVTTLSLPEACSKTYEVRRSEAADRKGKPMDQKLYRRMFMKLVEDRNRWRVGLGPMPKVVPPPPPPTQERVGEILNQVKQVRESAAVTSTAP</sequence>
<dbReference type="InterPro" id="IPR036291">
    <property type="entry name" value="NAD(P)-bd_dom_sf"/>
</dbReference>
<name>A0A250XD45_9CHLO</name>
<dbReference type="InterPro" id="IPR008979">
    <property type="entry name" value="Galactose-bd-like_sf"/>
</dbReference>
<feature type="domain" description="NADH:ubiquinone oxidoreductase intermediate-associated protein 30" evidence="2">
    <location>
        <begin position="231"/>
        <end position="408"/>
    </location>
</feature>
<feature type="compositionally biased region" description="Low complexity" evidence="1">
    <location>
        <begin position="261"/>
        <end position="273"/>
    </location>
</feature>
<dbReference type="STRING" id="1157962.A0A250XD45"/>
<dbReference type="InterPro" id="IPR013857">
    <property type="entry name" value="NADH-UbQ_OxRdtase-assoc_prot30"/>
</dbReference>
<dbReference type="PANTHER" id="PTHR15020">
    <property type="entry name" value="FLAVIN REDUCTASE-RELATED"/>
    <property type="match status" value="1"/>
</dbReference>
<dbReference type="SUPFAM" id="SSF49785">
    <property type="entry name" value="Galactose-binding domain-like"/>
    <property type="match status" value="1"/>
</dbReference>
<keyword evidence="5" id="KW-1185">Reference proteome</keyword>
<evidence type="ECO:0000256" key="1">
    <source>
        <dbReference type="SAM" id="MobiDB-lite"/>
    </source>
</evidence>
<evidence type="ECO:0000259" key="3">
    <source>
        <dbReference type="Pfam" id="PF13460"/>
    </source>
</evidence>
<dbReference type="EMBL" id="BEGY01000059">
    <property type="protein sequence ID" value="GAX81003.1"/>
    <property type="molecule type" value="Genomic_DNA"/>
</dbReference>
<proteinExistence type="predicted"/>
<feature type="domain" description="NAD(P)-binding" evidence="3">
    <location>
        <begin position="421"/>
        <end position="520"/>
    </location>
</feature>
<evidence type="ECO:0008006" key="6">
    <source>
        <dbReference type="Google" id="ProtNLM"/>
    </source>
</evidence>
<evidence type="ECO:0000313" key="5">
    <source>
        <dbReference type="Proteomes" id="UP000232323"/>
    </source>
</evidence>
<feature type="region of interest" description="Disordered" evidence="1">
    <location>
        <begin position="254"/>
        <end position="273"/>
    </location>
</feature>
<dbReference type="Proteomes" id="UP000232323">
    <property type="component" value="Unassembled WGS sequence"/>
</dbReference>
<evidence type="ECO:0000259" key="2">
    <source>
        <dbReference type="Pfam" id="PF08547"/>
    </source>
</evidence>
<organism evidence="4 5">
    <name type="scientific">Chlamydomonas eustigma</name>
    <dbReference type="NCBI Taxonomy" id="1157962"/>
    <lineage>
        <taxon>Eukaryota</taxon>
        <taxon>Viridiplantae</taxon>
        <taxon>Chlorophyta</taxon>
        <taxon>core chlorophytes</taxon>
        <taxon>Chlorophyceae</taxon>
        <taxon>CS clade</taxon>
        <taxon>Chlamydomonadales</taxon>
        <taxon>Chlamydomonadaceae</taxon>
        <taxon>Chlamydomonas</taxon>
    </lineage>
</organism>
<dbReference type="Pfam" id="PF13460">
    <property type="entry name" value="NAD_binding_10"/>
    <property type="match status" value="1"/>
</dbReference>
<dbReference type="PANTHER" id="PTHR15020:SF11">
    <property type="entry name" value="OS06G0360300 PROTEIN"/>
    <property type="match status" value="1"/>
</dbReference>
<protein>
    <recommendedName>
        <fullName evidence="6">NADH:ubiquinone oxidoreductase intermediate-associated protein 30 domain-containing protein</fullName>
    </recommendedName>
</protein>
<dbReference type="Pfam" id="PF08547">
    <property type="entry name" value="CIA30"/>
    <property type="match status" value="1"/>
</dbReference>
<dbReference type="InterPro" id="IPR016040">
    <property type="entry name" value="NAD(P)-bd_dom"/>
</dbReference>
<accession>A0A250XD45</accession>
<dbReference type="Gene3D" id="3.40.50.720">
    <property type="entry name" value="NAD(P)-binding Rossmann-like Domain"/>
    <property type="match status" value="2"/>
</dbReference>
<dbReference type="OrthoDB" id="426386at2759"/>
<dbReference type="AlphaFoldDB" id="A0A250XD45"/>
<comment type="caution">
    <text evidence="4">The sequence shown here is derived from an EMBL/GenBank/DDBJ whole genome shotgun (WGS) entry which is preliminary data.</text>
</comment>
<reference evidence="4 5" key="1">
    <citation type="submission" date="2017-08" db="EMBL/GenBank/DDBJ databases">
        <title>Acidophilic green algal genome provides insights into adaptation to an acidic environment.</title>
        <authorList>
            <person name="Hirooka S."/>
            <person name="Hirose Y."/>
            <person name="Kanesaki Y."/>
            <person name="Higuchi S."/>
            <person name="Fujiwara T."/>
            <person name="Onuma R."/>
            <person name="Era A."/>
            <person name="Ohbayashi R."/>
            <person name="Uzuka A."/>
            <person name="Nozaki H."/>
            <person name="Yoshikawa H."/>
            <person name="Miyagishima S.Y."/>
        </authorList>
    </citation>
    <scope>NUCLEOTIDE SEQUENCE [LARGE SCALE GENOMIC DNA]</scope>
    <source>
        <strain evidence="4 5">NIES-2499</strain>
    </source>
</reference>
<gene>
    <name evidence="4" type="ORF">CEUSTIGMA_g8438.t1</name>
</gene>
<dbReference type="SUPFAM" id="SSF51735">
    <property type="entry name" value="NAD(P)-binding Rossmann-fold domains"/>
    <property type="match status" value="1"/>
</dbReference>
<evidence type="ECO:0000313" key="4">
    <source>
        <dbReference type="EMBL" id="GAX81003.1"/>
    </source>
</evidence>